<reference evidence="3" key="1">
    <citation type="submission" date="2012-12" db="EMBL/GenBank/DDBJ databases">
        <authorList>
            <person name="Hellsten U."/>
            <person name="Grimwood J."/>
            <person name="Chapman J.A."/>
            <person name="Shapiro H."/>
            <person name="Aerts A."/>
            <person name="Otillar R.P."/>
            <person name="Terry A.Y."/>
            <person name="Boore J.L."/>
            <person name="Simakov O."/>
            <person name="Marletaz F."/>
            <person name="Cho S.-J."/>
            <person name="Edsinger-Gonzales E."/>
            <person name="Havlak P."/>
            <person name="Kuo D.-H."/>
            <person name="Larsson T."/>
            <person name="Lv J."/>
            <person name="Arendt D."/>
            <person name="Savage R."/>
            <person name="Osoegawa K."/>
            <person name="de Jong P."/>
            <person name="Lindberg D.R."/>
            <person name="Seaver E.C."/>
            <person name="Weisblat D.A."/>
            <person name="Putnam N.H."/>
            <person name="Grigoriev I.V."/>
            <person name="Rokhsar D.S."/>
        </authorList>
    </citation>
    <scope>NUCLEOTIDE SEQUENCE</scope>
</reference>
<keyword evidence="3" id="KW-1185">Reference proteome</keyword>
<evidence type="ECO:0000313" key="1">
    <source>
        <dbReference type="EMBL" id="ESO08294.1"/>
    </source>
</evidence>
<dbReference type="Proteomes" id="UP000015101">
    <property type="component" value="Unassembled WGS sequence"/>
</dbReference>
<dbReference type="EnsemblMetazoa" id="HelroT184070">
    <property type="protein sequence ID" value="HelroP184070"/>
    <property type="gene ID" value="HelroG184070"/>
</dbReference>
<reference evidence="2" key="3">
    <citation type="submission" date="2015-06" db="UniProtKB">
        <authorList>
            <consortium name="EnsemblMetazoa"/>
        </authorList>
    </citation>
    <scope>IDENTIFICATION</scope>
</reference>
<dbReference type="CTD" id="20209338"/>
<dbReference type="GeneID" id="20209338"/>
<name>T1FKI9_HELRO</name>
<organism evidence="2 3">
    <name type="scientific">Helobdella robusta</name>
    <name type="common">Californian leech</name>
    <dbReference type="NCBI Taxonomy" id="6412"/>
    <lineage>
        <taxon>Eukaryota</taxon>
        <taxon>Metazoa</taxon>
        <taxon>Spiralia</taxon>
        <taxon>Lophotrochozoa</taxon>
        <taxon>Annelida</taxon>
        <taxon>Clitellata</taxon>
        <taxon>Hirudinea</taxon>
        <taxon>Rhynchobdellida</taxon>
        <taxon>Glossiphoniidae</taxon>
        <taxon>Helobdella</taxon>
    </lineage>
</organism>
<dbReference type="AlphaFoldDB" id="T1FKI9"/>
<protein>
    <submittedName>
        <fullName evidence="1 2">Uncharacterized protein</fullName>
    </submittedName>
</protein>
<dbReference type="InParanoid" id="T1FKI9"/>
<dbReference type="KEGG" id="hro:HELRODRAFT_184070"/>
<dbReference type="EMBL" id="KB096086">
    <property type="protein sequence ID" value="ESO08294.1"/>
    <property type="molecule type" value="Genomic_DNA"/>
</dbReference>
<dbReference type="RefSeq" id="XP_009013609.1">
    <property type="nucleotide sequence ID" value="XM_009015361.1"/>
</dbReference>
<gene>
    <name evidence="2" type="primary">20209338</name>
    <name evidence="1" type="ORF">HELRODRAFT_184070</name>
</gene>
<evidence type="ECO:0000313" key="3">
    <source>
        <dbReference type="Proteomes" id="UP000015101"/>
    </source>
</evidence>
<sequence length="324" mass="36738">MCQLTRSVHVSVMPCLCTGTCPEKSFGLTPRLVMKVQPVNIRPYKLGLLGTYNYFDNVRAVRLKNNFPITLSMCMEFCLETNNPFSRELKYYFCNGHPGSADPVNQQMLIDRLEAKYGITESVLGPIFSTIYTSPISNVINTFGLLFHQYADDTSSSERLFQFDRKSVYGVKLTFFTKWLACHHLTTISYQTFKETIKALLVYPGLRKRQKSSIPQALLKLCIGSRAGIRQLYCEPIGTSLTLTGHLFSLYNRTNLLSKLICHGVVHVTGFYCIRTHANKDNGTCVCIPELPENIELKSSKNTDHMIATNCKNYESISIGNNYW</sequence>
<dbReference type="EMBL" id="AMQM01009171">
    <property type="status" value="NOT_ANNOTATED_CDS"/>
    <property type="molecule type" value="Genomic_DNA"/>
</dbReference>
<dbReference type="HOGENOM" id="CLU_858619_0_0_1"/>
<accession>T1FKI9</accession>
<reference evidence="1 3" key="2">
    <citation type="journal article" date="2013" name="Nature">
        <title>Insights into bilaterian evolution from three spiralian genomes.</title>
        <authorList>
            <person name="Simakov O."/>
            <person name="Marletaz F."/>
            <person name="Cho S.J."/>
            <person name="Edsinger-Gonzales E."/>
            <person name="Havlak P."/>
            <person name="Hellsten U."/>
            <person name="Kuo D.H."/>
            <person name="Larsson T."/>
            <person name="Lv J."/>
            <person name="Arendt D."/>
            <person name="Savage R."/>
            <person name="Osoegawa K."/>
            <person name="de Jong P."/>
            <person name="Grimwood J."/>
            <person name="Chapman J.A."/>
            <person name="Shapiro H."/>
            <person name="Aerts A."/>
            <person name="Otillar R.P."/>
            <person name="Terry A.Y."/>
            <person name="Boore J.L."/>
            <person name="Grigoriev I.V."/>
            <person name="Lindberg D.R."/>
            <person name="Seaver E.C."/>
            <person name="Weisblat D.A."/>
            <person name="Putnam N.H."/>
            <person name="Rokhsar D.S."/>
        </authorList>
    </citation>
    <scope>NUCLEOTIDE SEQUENCE</scope>
</reference>
<evidence type="ECO:0000313" key="2">
    <source>
        <dbReference type="EnsemblMetazoa" id="HelroP184070"/>
    </source>
</evidence>
<proteinExistence type="predicted"/>